<evidence type="ECO:0000313" key="2">
    <source>
        <dbReference type="Proteomes" id="UP001373196"/>
    </source>
</evidence>
<name>A0AB35YBG9_9FIRM</name>
<reference evidence="1" key="1">
    <citation type="submission" date="2024-03" db="EMBL/GenBank/DDBJ databases">
        <authorList>
            <person name="Plomp N."/>
            <person name="Harmsen H.J."/>
        </authorList>
    </citation>
    <scope>NUCLEOTIDE SEQUENCE</scope>
    <source>
        <strain evidence="1">HTF-128</strain>
    </source>
</reference>
<protein>
    <submittedName>
        <fullName evidence="1">Uncharacterized protein</fullName>
    </submittedName>
</protein>
<evidence type="ECO:0000313" key="1">
    <source>
        <dbReference type="EMBL" id="MEJ5195958.1"/>
    </source>
</evidence>
<gene>
    <name evidence="1" type="ORF">WF834_07175</name>
</gene>
<dbReference type="Proteomes" id="UP001373196">
    <property type="component" value="Unassembled WGS sequence"/>
</dbReference>
<proteinExistence type="predicted"/>
<dbReference type="AlphaFoldDB" id="A0AB35YBG9"/>
<dbReference type="EMBL" id="JBBFGL010000005">
    <property type="protein sequence ID" value="MEJ5195958.1"/>
    <property type="molecule type" value="Genomic_DNA"/>
</dbReference>
<organism evidence="1 2">
    <name type="scientific">Faecalibacterium wellingii</name>
    <dbReference type="NCBI Taxonomy" id="2929491"/>
    <lineage>
        <taxon>Bacteria</taxon>
        <taxon>Bacillati</taxon>
        <taxon>Bacillota</taxon>
        <taxon>Clostridia</taxon>
        <taxon>Eubacteriales</taxon>
        <taxon>Oscillospiraceae</taxon>
        <taxon>Faecalibacterium</taxon>
    </lineage>
</organism>
<comment type="caution">
    <text evidence="1">The sequence shown here is derived from an EMBL/GenBank/DDBJ whole genome shotgun (WGS) entry which is preliminary data.</text>
</comment>
<sequence length="77" mass="8541">MKIENIFAASFAADIIASKWGPDGFVSRRHREERQRNCARKMKIRGFVNAVSGNFFAGPLAFLRGFGYAKGEENASA</sequence>
<accession>A0AB35YBG9</accession>